<sequence length="332" mass="35550">MERPPSLLGRRTVLTGLGAGLATLGLSACGPRDTSGGQSTTDTKPVKHPYGKADVPLSPQRVIALDPGQALQVALEHGVPLVASATLDADPPVPGYLPRGTGEFEHLGFGQVDVERLAGFGADLIVGNTASLQDNYAALAGLASTVAYANTRDAVEWHESALTVAEVYGVREAQQRKLDEYRTRAERFRATHGNLLAGKKVALLRFTTDELRIVTDSIIFPSRILTDAGVRRTESSTPEQPEDTYTSLSPEQVSRLADADVLIHFSGGGAFEGGQVSSTFRRYTEGELWQRLPSVRAGKVFEVPRVSWWDGASASAAGALLDDLERLVPQFA</sequence>
<dbReference type="PROSITE" id="PS50983">
    <property type="entry name" value="FE_B12_PBP"/>
    <property type="match status" value="1"/>
</dbReference>
<evidence type="ECO:0000256" key="3">
    <source>
        <dbReference type="ARBA" id="ARBA00022448"/>
    </source>
</evidence>
<feature type="domain" description="Fe/B12 periplasmic-binding" evidence="6">
    <location>
        <begin position="61"/>
        <end position="332"/>
    </location>
</feature>
<dbReference type="PANTHER" id="PTHR30532:SF25">
    <property type="entry name" value="IRON(III) DICITRATE-BINDING PERIPLASMIC PROTEIN"/>
    <property type="match status" value="1"/>
</dbReference>
<dbReference type="EMBL" id="SWMS01000028">
    <property type="protein sequence ID" value="TKG62043.1"/>
    <property type="molecule type" value="Genomic_DNA"/>
</dbReference>
<comment type="subcellular location">
    <subcellularLocation>
        <location evidence="1">Cell envelope</location>
    </subcellularLocation>
</comment>
<keyword evidence="3" id="KW-0813">Transport</keyword>
<dbReference type="Proteomes" id="UP000309992">
    <property type="component" value="Unassembled WGS sequence"/>
</dbReference>
<comment type="caution">
    <text evidence="7">The sequence shown here is derived from an EMBL/GenBank/DDBJ whole genome shotgun (WGS) entry which is preliminary data.</text>
</comment>
<accession>A0ABY2RW34</accession>
<feature type="region of interest" description="Disordered" evidence="5">
    <location>
        <begin position="28"/>
        <end position="49"/>
    </location>
</feature>
<evidence type="ECO:0000256" key="4">
    <source>
        <dbReference type="ARBA" id="ARBA00022729"/>
    </source>
</evidence>
<dbReference type="SUPFAM" id="SSF53807">
    <property type="entry name" value="Helical backbone' metal receptor"/>
    <property type="match status" value="1"/>
</dbReference>
<evidence type="ECO:0000256" key="2">
    <source>
        <dbReference type="ARBA" id="ARBA00008814"/>
    </source>
</evidence>
<keyword evidence="4" id="KW-0732">Signal</keyword>
<dbReference type="PROSITE" id="PS51257">
    <property type="entry name" value="PROKAR_LIPOPROTEIN"/>
    <property type="match status" value="1"/>
</dbReference>
<protein>
    <recommendedName>
        <fullName evidence="6">Fe/B12 periplasmic-binding domain-containing protein</fullName>
    </recommendedName>
</protein>
<reference evidence="7 8" key="1">
    <citation type="journal article" date="2015" name="Antonie Van Leeuwenhoek">
        <title>Prauserella endophytica sp. nov., an endophytic actinobacterium isolated from Tamarix taklamakanensis.</title>
        <authorList>
            <person name="Liu J.M."/>
            <person name="Habden X."/>
            <person name="Guo L."/>
            <person name="Tuo L."/>
            <person name="Jiang Z.K."/>
            <person name="Liu S.W."/>
            <person name="Liu X.F."/>
            <person name="Chen L."/>
            <person name="Li R.F."/>
            <person name="Zhang Y.Q."/>
            <person name="Sun C.H."/>
        </authorList>
    </citation>
    <scope>NUCLEOTIDE SEQUENCE [LARGE SCALE GENOMIC DNA]</scope>
    <source>
        <strain evidence="7 8">CGMCC 4.7182</strain>
    </source>
</reference>
<dbReference type="Pfam" id="PF01497">
    <property type="entry name" value="Peripla_BP_2"/>
    <property type="match status" value="1"/>
</dbReference>
<organism evidence="7 8">
    <name type="scientific">Prauserella endophytica</name>
    <dbReference type="NCBI Taxonomy" id="1592324"/>
    <lineage>
        <taxon>Bacteria</taxon>
        <taxon>Bacillati</taxon>
        <taxon>Actinomycetota</taxon>
        <taxon>Actinomycetes</taxon>
        <taxon>Pseudonocardiales</taxon>
        <taxon>Pseudonocardiaceae</taxon>
        <taxon>Prauserella</taxon>
        <taxon>Prauserella coralliicola group</taxon>
    </lineage>
</organism>
<evidence type="ECO:0000313" key="7">
    <source>
        <dbReference type="EMBL" id="TKG62043.1"/>
    </source>
</evidence>
<evidence type="ECO:0000313" key="8">
    <source>
        <dbReference type="Proteomes" id="UP000309992"/>
    </source>
</evidence>
<dbReference type="InterPro" id="IPR051313">
    <property type="entry name" value="Bact_iron-sidero_bind"/>
</dbReference>
<dbReference type="InterPro" id="IPR002491">
    <property type="entry name" value="ABC_transptr_periplasmic_BD"/>
</dbReference>
<keyword evidence="8" id="KW-1185">Reference proteome</keyword>
<dbReference type="PANTHER" id="PTHR30532">
    <property type="entry name" value="IRON III DICITRATE-BINDING PERIPLASMIC PROTEIN"/>
    <property type="match status" value="1"/>
</dbReference>
<feature type="compositionally biased region" description="Polar residues" evidence="5">
    <location>
        <begin position="235"/>
        <end position="249"/>
    </location>
</feature>
<proteinExistence type="inferred from homology"/>
<dbReference type="Gene3D" id="3.40.50.1980">
    <property type="entry name" value="Nitrogenase molybdenum iron protein domain"/>
    <property type="match status" value="2"/>
</dbReference>
<name>A0ABY2RW34_9PSEU</name>
<feature type="region of interest" description="Disordered" evidence="5">
    <location>
        <begin position="230"/>
        <end position="249"/>
    </location>
</feature>
<evidence type="ECO:0000259" key="6">
    <source>
        <dbReference type="PROSITE" id="PS50983"/>
    </source>
</evidence>
<evidence type="ECO:0000256" key="5">
    <source>
        <dbReference type="SAM" id="MobiDB-lite"/>
    </source>
</evidence>
<dbReference type="RefSeq" id="WP_137096922.1">
    <property type="nucleotide sequence ID" value="NZ_SWMS01000028.1"/>
</dbReference>
<gene>
    <name evidence="7" type="ORF">FCN18_32740</name>
</gene>
<evidence type="ECO:0000256" key="1">
    <source>
        <dbReference type="ARBA" id="ARBA00004196"/>
    </source>
</evidence>
<comment type="similarity">
    <text evidence="2">Belongs to the bacterial solute-binding protein 8 family.</text>
</comment>